<sequence length="31" mass="3566">MSSYRAKKRAFIARLILIDVCVVLTIVLMIE</sequence>
<accession>A0A4R1PH70</accession>
<dbReference type="AlphaFoldDB" id="A0A4R1PH70"/>
<dbReference type="EMBL" id="SMMU01000029">
    <property type="protein sequence ID" value="TCL26861.1"/>
    <property type="molecule type" value="Genomic_DNA"/>
</dbReference>
<comment type="caution">
    <text evidence="3">The sequence shown here is derived from an EMBL/GenBank/DDBJ whole genome shotgun (WGS) entry which is preliminary data.</text>
</comment>
<keyword evidence="1" id="KW-0812">Transmembrane</keyword>
<evidence type="ECO:0000256" key="1">
    <source>
        <dbReference type="SAM" id="Phobius"/>
    </source>
</evidence>
<dbReference type="EMBL" id="SMMU01000035">
    <property type="protein sequence ID" value="TCL22100.1"/>
    <property type="molecule type" value="Genomic_DNA"/>
</dbReference>
<organism evidence="3 4">
    <name type="scientific">Azotobacter chroococcum</name>
    <dbReference type="NCBI Taxonomy" id="353"/>
    <lineage>
        <taxon>Bacteria</taxon>
        <taxon>Pseudomonadati</taxon>
        <taxon>Pseudomonadota</taxon>
        <taxon>Gammaproteobacteria</taxon>
        <taxon>Pseudomonadales</taxon>
        <taxon>Pseudomonadaceae</taxon>
        <taxon>Azotobacter</taxon>
    </lineage>
</organism>
<keyword evidence="1" id="KW-0472">Membrane</keyword>
<evidence type="ECO:0000313" key="2">
    <source>
        <dbReference type="EMBL" id="TCL22100.1"/>
    </source>
</evidence>
<reference evidence="3 4" key="1">
    <citation type="submission" date="2019-03" db="EMBL/GenBank/DDBJ databases">
        <title>Genomic Encyclopedia of Type Strains, Phase IV (KMG-IV): sequencing the most valuable type-strain genomes for metagenomic binning, comparative biology and taxonomic classification.</title>
        <authorList>
            <person name="Goeker M."/>
        </authorList>
    </citation>
    <scope>NUCLEOTIDE SEQUENCE [LARGE SCALE GENOMIC DNA]</scope>
    <source>
        <strain evidence="3 4">DSM 2286</strain>
    </source>
</reference>
<feature type="non-terminal residue" evidence="3">
    <location>
        <position position="31"/>
    </location>
</feature>
<keyword evidence="1" id="KW-1133">Transmembrane helix</keyword>
<feature type="transmembrane region" description="Helical" evidence="1">
    <location>
        <begin position="12"/>
        <end position="30"/>
    </location>
</feature>
<name>A0A4R1PH70_9GAMM</name>
<dbReference type="Proteomes" id="UP000295169">
    <property type="component" value="Unassembled WGS sequence"/>
</dbReference>
<evidence type="ECO:0000313" key="3">
    <source>
        <dbReference type="EMBL" id="TCL26861.1"/>
    </source>
</evidence>
<evidence type="ECO:0000313" key="4">
    <source>
        <dbReference type="Proteomes" id="UP000295169"/>
    </source>
</evidence>
<gene>
    <name evidence="3" type="ORF">EV691_12967</name>
    <name evidence="2" type="ORF">EV691_13549</name>
</gene>
<protein>
    <submittedName>
        <fullName evidence="3">Uncharacterized protein</fullName>
    </submittedName>
</protein>
<proteinExistence type="predicted"/>